<accession>A0A8J6B2Q8</accession>
<evidence type="ECO:0000313" key="2">
    <source>
        <dbReference type="EMBL" id="KAG9463037.1"/>
    </source>
</evidence>
<gene>
    <name evidence="2" type="ORF">GDO78_022559</name>
</gene>
<name>A0A8J6B2Q8_ELECQ</name>
<dbReference type="AlphaFoldDB" id="A0A8J6B2Q8"/>
<dbReference type="Proteomes" id="UP000770717">
    <property type="component" value="Unassembled WGS sequence"/>
</dbReference>
<protein>
    <submittedName>
        <fullName evidence="2">Uncharacterized protein</fullName>
    </submittedName>
</protein>
<feature type="region of interest" description="Disordered" evidence="1">
    <location>
        <begin position="1"/>
        <end position="23"/>
    </location>
</feature>
<evidence type="ECO:0000256" key="1">
    <source>
        <dbReference type="SAM" id="MobiDB-lite"/>
    </source>
</evidence>
<reference evidence="2" key="1">
    <citation type="thesis" date="2020" institute="ProQuest LLC" country="789 East Eisenhower Parkway, Ann Arbor, MI, USA">
        <title>Comparative Genomics and Chromosome Evolution.</title>
        <authorList>
            <person name="Mudd A.B."/>
        </authorList>
    </citation>
    <scope>NUCLEOTIDE SEQUENCE</scope>
    <source>
        <strain evidence="2">HN-11 Male</strain>
        <tissue evidence="2">Kidney and liver</tissue>
    </source>
</reference>
<keyword evidence="3" id="KW-1185">Reference proteome</keyword>
<sequence length="81" mass="9125">MGLPRPCNSDMPGDHQQSCDRRSYAGNDRATSCILYIALTECYADCKARVTQGGFVAVLLRFFRCGFDAEELLLRQNRFKG</sequence>
<dbReference type="EMBL" id="WNTK01008314">
    <property type="protein sequence ID" value="KAG9463037.1"/>
    <property type="molecule type" value="Genomic_DNA"/>
</dbReference>
<proteinExistence type="predicted"/>
<organism evidence="2 3">
    <name type="scientific">Eleutherodactylus coqui</name>
    <name type="common">Puerto Rican coqui</name>
    <dbReference type="NCBI Taxonomy" id="57060"/>
    <lineage>
        <taxon>Eukaryota</taxon>
        <taxon>Metazoa</taxon>
        <taxon>Chordata</taxon>
        <taxon>Craniata</taxon>
        <taxon>Vertebrata</taxon>
        <taxon>Euteleostomi</taxon>
        <taxon>Amphibia</taxon>
        <taxon>Batrachia</taxon>
        <taxon>Anura</taxon>
        <taxon>Neobatrachia</taxon>
        <taxon>Hyloidea</taxon>
        <taxon>Eleutherodactylidae</taxon>
        <taxon>Eleutherodactylinae</taxon>
        <taxon>Eleutherodactylus</taxon>
        <taxon>Eleutherodactylus</taxon>
    </lineage>
</organism>
<evidence type="ECO:0000313" key="3">
    <source>
        <dbReference type="Proteomes" id="UP000770717"/>
    </source>
</evidence>
<comment type="caution">
    <text evidence="2">The sequence shown here is derived from an EMBL/GenBank/DDBJ whole genome shotgun (WGS) entry which is preliminary data.</text>
</comment>